<sequence length="46" mass="4390">MPAAVSAAFRPPAAPSPGDGLPAALAAPSAAKCGAPLPTFLFVINS</sequence>
<dbReference type="EMBL" id="LT630450">
    <property type="protein sequence ID" value="SFV72961.1"/>
    <property type="molecule type" value="Genomic_DNA"/>
</dbReference>
<proteinExistence type="predicted"/>
<evidence type="ECO:0000313" key="2">
    <source>
        <dbReference type="Proteomes" id="UP000186323"/>
    </source>
</evidence>
<accession>A0A1K1LE07</accession>
<reference evidence="2" key="1">
    <citation type="submission" date="2016-10" db="EMBL/GenBank/DDBJ databases">
        <authorList>
            <person name="Wegmann U."/>
        </authorList>
    </citation>
    <scope>NUCLEOTIDE SEQUENCE [LARGE SCALE GENOMIC DNA]</scope>
</reference>
<protein>
    <submittedName>
        <fullName evidence="1">Uncharacterized protein</fullName>
    </submittedName>
</protein>
<gene>
    <name evidence="1" type="ORF">DESPIGER_1102</name>
</gene>
<organism evidence="1 2">
    <name type="scientific">Desulfovibrio piger</name>
    <dbReference type="NCBI Taxonomy" id="901"/>
    <lineage>
        <taxon>Bacteria</taxon>
        <taxon>Pseudomonadati</taxon>
        <taxon>Thermodesulfobacteriota</taxon>
        <taxon>Desulfovibrionia</taxon>
        <taxon>Desulfovibrionales</taxon>
        <taxon>Desulfovibrionaceae</taxon>
        <taxon>Desulfovibrio</taxon>
    </lineage>
</organism>
<dbReference type="Proteomes" id="UP000186323">
    <property type="component" value="Chromosome I"/>
</dbReference>
<dbReference type="KEGG" id="dpg:DESPIGER_1102"/>
<dbReference type="AlphaFoldDB" id="A0A1K1LE07"/>
<keyword evidence="2" id="KW-1185">Reference proteome</keyword>
<name>A0A1K1LE07_9BACT</name>
<evidence type="ECO:0000313" key="1">
    <source>
        <dbReference type="EMBL" id="SFV72961.1"/>
    </source>
</evidence>